<reference evidence="4" key="1">
    <citation type="submission" date="2021-01" db="EMBL/GenBank/DDBJ databases">
        <title>Whole genome shotgun sequence of Dactylosporangium siamense NBRC 106093.</title>
        <authorList>
            <person name="Komaki H."/>
            <person name="Tamura T."/>
        </authorList>
    </citation>
    <scope>NUCLEOTIDE SEQUENCE</scope>
    <source>
        <strain evidence="4">NBRC 106093</strain>
    </source>
</reference>
<dbReference type="Pfam" id="PF13439">
    <property type="entry name" value="Glyco_transf_4"/>
    <property type="match status" value="1"/>
</dbReference>
<accession>A0A919PSW1</accession>
<dbReference type="RefSeq" id="WP_203851917.1">
    <property type="nucleotide sequence ID" value="NZ_BAAAVW010000027.1"/>
</dbReference>
<dbReference type="PANTHER" id="PTHR45947:SF3">
    <property type="entry name" value="SULFOQUINOVOSYL TRANSFERASE SQD2"/>
    <property type="match status" value="1"/>
</dbReference>
<gene>
    <name evidence="4" type="ORF">Dsi01nite_083060</name>
</gene>
<organism evidence="4 5">
    <name type="scientific">Dactylosporangium siamense</name>
    <dbReference type="NCBI Taxonomy" id="685454"/>
    <lineage>
        <taxon>Bacteria</taxon>
        <taxon>Bacillati</taxon>
        <taxon>Actinomycetota</taxon>
        <taxon>Actinomycetes</taxon>
        <taxon>Micromonosporales</taxon>
        <taxon>Micromonosporaceae</taxon>
        <taxon>Dactylosporangium</taxon>
    </lineage>
</organism>
<dbReference type="SUPFAM" id="SSF53756">
    <property type="entry name" value="UDP-Glycosyltransferase/glycogen phosphorylase"/>
    <property type="match status" value="1"/>
</dbReference>
<keyword evidence="1" id="KW-0328">Glycosyltransferase</keyword>
<comment type="caution">
    <text evidence="4">The sequence shown here is derived from an EMBL/GenBank/DDBJ whole genome shotgun (WGS) entry which is preliminary data.</text>
</comment>
<keyword evidence="5" id="KW-1185">Reference proteome</keyword>
<dbReference type="InterPro" id="IPR028098">
    <property type="entry name" value="Glyco_trans_4-like_N"/>
</dbReference>
<dbReference type="EMBL" id="BONQ01000129">
    <property type="protein sequence ID" value="GIG50265.1"/>
    <property type="molecule type" value="Genomic_DNA"/>
</dbReference>
<evidence type="ECO:0000256" key="1">
    <source>
        <dbReference type="ARBA" id="ARBA00022676"/>
    </source>
</evidence>
<dbReference type="GO" id="GO:0016758">
    <property type="term" value="F:hexosyltransferase activity"/>
    <property type="evidence" value="ECO:0007669"/>
    <property type="project" value="TreeGrafter"/>
</dbReference>
<dbReference type="Pfam" id="PF13692">
    <property type="entry name" value="Glyco_trans_1_4"/>
    <property type="match status" value="1"/>
</dbReference>
<evidence type="ECO:0000259" key="3">
    <source>
        <dbReference type="Pfam" id="PF13439"/>
    </source>
</evidence>
<sequence>MNLQLPGSSQVCADHKDTPTVLHVAQPTTGGVARVIEGLVRAQTTIGYTVTVACPPGPLADAIESEGGRWARWDSTRQPGRSLIPELRALRGIIAKTEPDLVHLHSSKAGLVGRLGIRRRRPTVFQPHAWSFLASSALTRTLAIHWEQCATRWTDLTLYCSRAEQAAGQRRGVTAPGRVVLNGVDLDTFSPPSAAERTAARAELGLSDHASVAVVVGRACHQKGQDIALRSWKRVRQVFPDALLILAGEGVEALPLRGEGVCALGPRSDVRRVFLAADLVLAPSRWEGMSLSLLEGMACARSTVATDVAGNREALTQGDLPGAGAIVGTDDPVALSSAVIERFAQRDLLAAEGAAARQRIEQRFDEQATIQSIHESYQAVLDGRSAHQLPGQRRR</sequence>
<dbReference type="Gene3D" id="3.40.50.2000">
    <property type="entry name" value="Glycogen Phosphorylase B"/>
    <property type="match status" value="2"/>
</dbReference>
<feature type="domain" description="Glycosyltransferase subfamily 4-like N-terminal" evidence="3">
    <location>
        <begin position="30"/>
        <end position="187"/>
    </location>
</feature>
<protein>
    <submittedName>
        <fullName evidence="4">Glycosyl transferase family 1</fullName>
    </submittedName>
</protein>
<evidence type="ECO:0000313" key="4">
    <source>
        <dbReference type="EMBL" id="GIG50265.1"/>
    </source>
</evidence>
<dbReference type="Proteomes" id="UP000660611">
    <property type="component" value="Unassembled WGS sequence"/>
</dbReference>
<dbReference type="PANTHER" id="PTHR45947">
    <property type="entry name" value="SULFOQUINOVOSYL TRANSFERASE SQD2"/>
    <property type="match status" value="1"/>
</dbReference>
<keyword evidence="2 4" id="KW-0808">Transferase</keyword>
<dbReference type="AlphaFoldDB" id="A0A919PSW1"/>
<dbReference type="InterPro" id="IPR050194">
    <property type="entry name" value="Glycosyltransferase_grp1"/>
</dbReference>
<name>A0A919PSW1_9ACTN</name>
<proteinExistence type="predicted"/>
<dbReference type="GO" id="GO:1901137">
    <property type="term" value="P:carbohydrate derivative biosynthetic process"/>
    <property type="evidence" value="ECO:0007669"/>
    <property type="project" value="UniProtKB-ARBA"/>
</dbReference>
<evidence type="ECO:0000313" key="5">
    <source>
        <dbReference type="Proteomes" id="UP000660611"/>
    </source>
</evidence>
<evidence type="ECO:0000256" key="2">
    <source>
        <dbReference type="ARBA" id="ARBA00022679"/>
    </source>
</evidence>